<dbReference type="PATRIC" id="fig|264251.5.peg.1576"/>
<protein>
    <submittedName>
        <fullName evidence="3">Uncharacterized protein</fullName>
    </submittedName>
</protein>
<organism evidence="3 4">
    <name type="scientific">Cellulosimicrobium funkei</name>
    <dbReference type="NCBI Taxonomy" id="264251"/>
    <lineage>
        <taxon>Bacteria</taxon>
        <taxon>Bacillati</taxon>
        <taxon>Actinomycetota</taxon>
        <taxon>Actinomycetes</taxon>
        <taxon>Micrococcales</taxon>
        <taxon>Promicromonosporaceae</taxon>
        <taxon>Cellulosimicrobium</taxon>
    </lineage>
</organism>
<accession>A0A0H2KQ60</accession>
<dbReference type="EMBL" id="JNBQ01000005">
    <property type="protein sequence ID" value="KLN35308.1"/>
    <property type="molecule type" value="Genomic_DNA"/>
</dbReference>
<evidence type="ECO:0000256" key="2">
    <source>
        <dbReference type="SAM" id="Phobius"/>
    </source>
</evidence>
<dbReference type="Proteomes" id="UP000035265">
    <property type="component" value="Unassembled WGS sequence"/>
</dbReference>
<name>A0A0H2KQ60_9MICO</name>
<sequence>MTHDDLTTLRGLDRAPASGLSAAEAARAAQGLDRILAGEEPDGAGARAVGHLAAQARRRAVRRVGVPVGVAAVAAAAFALPFVGPAPHALASWTPEPVPLSAQDLAVLDEACRARIGPERSVTADDVVLAERRGSWVAVMYLYDDDARAQTLESSCVGYLPPGADEAEDVSGGTASAGDLVPSSRGVTEGSMSQWGGRPYPWSRERPVLSMTNGQAGADVAAVTLRLADGTAVETTIEDGVFVAWWPGEIFDPTTVGGPSGRGGPEPAITYEVTYTDGSTRTVAPELPE</sequence>
<dbReference type="STRING" id="264251.FB00_07745"/>
<proteinExistence type="predicted"/>
<feature type="region of interest" description="Disordered" evidence="1">
    <location>
        <begin position="167"/>
        <end position="199"/>
    </location>
</feature>
<keyword evidence="4" id="KW-1185">Reference proteome</keyword>
<evidence type="ECO:0000313" key="4">
    <source>
        <dbReference type="Proteomes" id="UP000035265"/>
    </source>
</evidence>
<reference evidence="3 4" key="1">
    <citation type="submission" date="2014-05" db="EMBL/GenBank/DDBJ databases">
        <title>Cellulosimicrobium funkei U11 genome.</title>
        <authorList>
            <person name="Hu C."/>
            <person name="Gong Y."/>
            <person name="Wan W."/>
            <person name="Jiang M."/>
        </authorList>
    </citation>
    <scope>NUCLEOTIDE SEQUENCE [LARGE SCALE GENOMIC DNA]</scope>
    <source>
        <strain evidence="3 4">U11</strain>
    </source>
</reference>
<keyword evidence="2" id="KW-1133">Transmembrane helix</keyword>
<evidence type="ECO:0000313" key="3">
    <source>
        <dbReference type="EMBL" id="KLN35308.1"/>
    </source>
</evidence>
<dbReference type="RefSeq" id="WP_047232290.1">
    <property type="nucleotide sequence ID" value="NZ_JNBQ01000005.1"/>
</dbReference>
<evidence type="ECO:0000256" key="1">
    <source>
        <dbReference type="SAM" id="MobiDB-lite"/>
    </source>
</evidence>
<comment type="caution">
    <text evidence="3">The sequence shown here is derived from an EMBL/GenBank/DDBJ whole genome shotgun (WGS) entry which is preliminary data.</text>
</comment>
<gene>
    <name evidence="3" type="ORF">FB00_07745</name>
</gene>
<keyword evidence="2" id="KW-0812">Transmembrane</keyword>
<feature type="transmembrane region" description="Helical" evidence="2">
    <location>
        <begin position="64"/>
        <end position="84"/>
    </location>
</feature>
<dbReference type="AlphaFoldDB" id="A0A0H2KQ60"/>
<keyword evidence="2" id="KW-0472">Membrane</keyword>